<feature type="transmembrane region" description="Helical" evidence="1">
    <location>
        <begin position="31"/>
        <end position="51"/>
    </location>
</feature>
<gene>
    <name evidence="2" type="ORF">BHLFYP23_01274</name>
</gene>
<name>A0A6N2QVK8_BLAHA</name>
<feature type="transmembrane region" description="Helical" evidence="1">
    <location>
        <begin position="5"/>
        <end position="25"/>
    </location>
</feature>
<reference evidence="2" key="1">
    <citation type="submission" date="2019-11" db="EMBL/GenBank/DDBJ databases">
        <authorList>
            <person name="Feng L."/>
        </authorList>
    </citation>
    <scope>NUCLEOTIDE SEQUENCE</scope>
    <source>
        <strain evidence="2">BhanseniiLFYP23</strain>
    </source>
</reference>
<dbReference type="RefSeq" id="WP_003022315.1">
    <property type="nucleotide sequence ID" value="NZ_CACRSY010000004.1"/>
</dbReference>
<proteinExistence type="predicted"/>
<evidence type="ECO:0000256" key="1">
    <source>
        <dbReference type="SAM" id="Phobius"/>
    </source>
</evidence>
<sequence length="72" mass="8286">MKDKFIPILSVCTALFAILYAGYVYQVTQDISLVTVVLLIAGLAPAIHTAWNYVKIKMEEYENTHFKHHYHC</sequence>
<keyword evidence="1" id="KW-0472">Membrane</keyword>
<protein>
    <submittedName>
        <fullName evidence="2">Uncharacterized protein</fullName>
    </submittedName>
</protein>
<keyword evidence="1" id="KW-0812">Transmembrane</keyword>
<accession>A0A6N2QVK8</accession>
<dbReference type="EMBL" id="CACRSY010000004">
    <property type="protein sequence ID" value="VYS72534.1"/>
    <property type="molecule type" value="Genomic_DNA"/>
</dbReference>
<dbReference type="AlphaFoldDB" id="A0A6N2QVK8"/>
<evidence type="ECO:0000313" key="2">
    <source>
        <dbReference type="EMBL" id="VYS72534.1"/>
    </source>
</evidence>
<keyword evidence="1" id="KW-1133">Transmembrane helix</keyword>
<organism evidence="2">
    <name type="scientific">Blautia hansenii</name>
    <name type="common">Ruminococcus hansenii</name>
    <dbReference type="NCBI Taxonomy" id="1322"/>
    <lineage>
        <taxon>Bacteria</taxon>
        <taxon>Bacillati</taxon>
        <taxon>Bacillota</taxon>
        <taxon>Clostridia</taxon>
        <taxon>Lachnospirales</taxon>
        <taxon>Lachnospiraceae</taxon>
        <taxon>Blautia</taxon>
    </lineage>
</organism>